<dbReference type="Proteomes" id="UP000036681">
    <property type="component" value="Unplaced"/>
</dbReference>
<organism evidence="1 2">
    <name type="scientific">Ascaris lumbricoides</name>
    <name type="common">Giant roundworm</name>
    <dbReference type="NCBI Taxonomy" id="6252"/>
    <lineage>
        <taxon>Eukaryota</taxon>
        <taxon>Metazoa</taxon>
        <taxon>Ecdysozoa</taxon>
        <taxon>Nematoda</taxon>
        <taxon>Chromadorea</taxon>
        <taxon>Rhabditida</taxon>
        <taxon>Spirurina</taxon>
        <taxon>Ascaridomorpha</taxon>
        <taxon>Ascaridoidea</taxon>
        <taxon>Ascarididae</taxon>
        <taxon>Ascaris</taxon>
    </lineage>
</organism>
<proteinExistence type="predicted"/>
<sequence length="67" mass="7578">LIEEDIRVANRSSLSQLVKRFAGHKQTLSVCAKEIIQLEINYSCVVQGNDDHMWLCWGVKVTSGVIF</sequence>
<evidence type="ECO:0000313" key="2">
    <source>
        <dbReference type="WBParaSite" id="ALUE_0000892301-mRNA-1"/>
    </source>
</evidence>
<name>A0A9J2PHF9_ASCLU</name>
<dbReference type="WBParaSite" id="ALUE_0000892301-mRNA-1">
    <property type="protein sequence ID" value="ALUE_0000892301-mRNA-1"/>
    <property type="gene ID" value="ALUE_0000892301"/>
</dbReference>
<keyword evidence="1" id="KW-1185">Reference proteome</keyword>
<reference evidence="2" key="1">
    <citation type="submission" date="2023-03" db="UniProtKB">
        <authorList>
            <consortium name="WormBaseParasite"/>
        </authorList>
    </citation>
    <scope>IDENTIFICATION</scope>
</reference>
<evidence type="ECO:0000313" key="1">
    <source>
        <dbReference type="Proteomes" id="UP000036681"/>
    </source>
</evidence>
<protein>
    <submittedName>
        <fullName evidence="2">Uncharacterized protein</fullName>
    </submittedName>
</protein>
<accession>A0A9J2PHF9</accession>
<dbReference type="AlphaFoldDB" id="A0A9J2PHF9"/>